<proteinExistence type="predicted"/>
<evidence type="ECO:0000313" key="1">
    <source>
        <dbReference type="EMBL" id="EKD65804.1"/>
    </source>
</evidence>
<protein>
    <submittedName>
        <fullName evidence="1">Uncharacterized protein</fullName>
    </submittedName>
</protein>
<gene>
    <name evidence="1" type="ORF">ACD_49C00085G0019</name>
</gene>
<accession>K2BU99</accession>
<dbReference type="AlphaFoldDB" id="K2BU99"/>
<dbReference type="EMBL" id="AMFJ01021671">
    <property type="protein sequence ID" value="EKD65804.1"/>
    <property type="molecule type" value="Genomic_DNA"/>
</dbReference>
<reference evidence="1" key="1">
    <citation type="journal article" date="2012" name="Science">
        <title>Fermentation, hydrogen, and sulfur metabolism in multiple uncultivated bacterial phyla.</title>
        <authorList>
            <person name="Wrighton K.C."/>
            <person name="Thomas B.C."/>
            <person name="Sharon I."/>
            <person name="Miller C.S."/>
            <person name="Castelle C.J."/>
            <person name="VerBerkmoes N.C."/>
            <person name="Wilkins M.J."/>
            <person name="Hettich R.L."/>
            <person name="Lipton M.S."/>
            <person name="Williams K.H."/>
            <person name="Long P.E."/>
            <person name="Banfield J.F."/>
        </authorList>
    </citation>
    <scope>NUCLEOTIDE SEQUENCE [LARGE SCALE GENOMIC DNA]</scope>
</reference>
<comment type="caution">
    <text evidence="1">The sequence shown here is derived from an EMBL/GenBank/DDBJ whole genome shotgun (WGS) entry which is preliminary data.</text>
</comment>
<name>K2BU99_9BACT</name>
<sequence>MDKNINPFPTLVEQRAHLESDKSGLEDLKKAVRTRTVELTQNPELVEQADKIEYSNFSRSSLLELIWIARVVKESNIETAYNFLCTDGWYAKYRMVALFESYPLETQKILSDTWIFKQDILYLFDRENLLNLFWGKSNETLINMYLETKDIWILSILLLERMIDWEDFNRINFNHTTWTEQDKMIQRHNIILCIEHWVPI</sequence>
<organism evidence="1">
    <name type="scientific">uncultured bacterium</name>
    <name type="common">gcode 4</name>
    <dbReference type="NCBI Taxonomy" id="1234023"/>
    <lineage>
        <taxon>Bacteria</taxon>
        <taxon>environmental samples</taxon>
    </lineage>
</organism>